<evidence type="ECO:0000259" key="2">
    <source>
        <dbReference type="Pfam" id="PF13372"/>
    </source>
</evidence>
<dbReference type="RefSeq" id="WP_123421539.1">
    <property type="nucleotide sequence ID" value="NZ_RJUL01000005.1"/>
</dbReference>
<feature type="domain" description="Alginate export" evidence="2">
    <location>
        <begin position="68"/>
        <end position="455"/>
    </location>
</feature>
<dbReference type="Pfam" id="PF13372">
    <property type="entry name" value="Alginate_exp"/>
    <property type="match status" value="1"/>
</dbReference>
<sequence length="461" mass="50940">MTYRHRSWLLLAPLLAMAASTANAATGRPAILSNRWQEDWSALADPALKTQPLDSLKYLSLGDDPANYLSFGANLRERYETNHSPRFGAVAGQGDGYLINRMEVHADLRLGEVQTFVQLQNDSAPGKKNKGPADANKLDLEQAFVALVHPIGNDTLKIRAGRQQFAFDLQRFVSVREGPNVRRSFDALWSDYETGQWRFIGYYSQPVVNKDRHSFDDTSSHRQRFYGARVERLILGGNELSAYWSRFADADAHFLTVSGNEQRDVWDLRFAGKKANFDWDLEAMLQTGDIGGQHIRAWGSGSRVGYTFKDAALAPRLAMQLDAASGDTNPNDNKLGTFNPLFPNGSYLNLAGYTGYVNFIHVKPSVTIKPMANLSLMGAVAGLWRMTTDDAVYTMPSIAVPNTAGHGSRYAGAYGQLRLDWKVNGHLSTAIEAVHYEVGSSLKAAGGSDSDYLGVELKFGW</sequence>
<proteinExistence type="predicted"/>
<dbReference type="Gene3D" id="2.40.160.100">
    <property type="match status" value="1"/>
</dbReference>
<feature type="chain" id="PRO_5018173182" evidence="1">
    <location>
        <begin position="25"/>
        <end position="461"/>
    </location>
</feature>
<dbReference type="InterPro" id="IPR053728">
    <property type="entry name" value="Alginate_Permeability_Chnl"/>
</dbReference>
<feature type="signal peptide" evidence="1">
    <location>
        <begin position="1"/>
        <end position="24"/>
    </location>
</feature>
<dbReference type="STRING" id="584787.GCA_001247655_02835"/>
<dbReference type="EMBL" id="RJUL01000005">
    <property type="protein sequence ID" value="ROQ25768.1"/>
    <property type="molecule type" value="Genomic_DNA"/>
</dbReference>
<accession>A0A3N1PD76</accession>
<evidence type="ECO:0000313" key="4">
    <source>
        <dbReference type="Proteomes" id="UP000268033"/>
    </source>
</evidence>
<dbReference type="Proteomes" id="UP000268033">
    <property type="component" value="Unassembled WGS sequence"/>
</dbReference>
<evidence type="ECO:0000256" key="1">
    <source>
        <dbReference type="SAM" id="SignalP"/>
    </source>
</evidence>
<comment type="caution">
    <text evidence="3">The sequence shown here is derived from an EMBL/GenBank/DDBJ whole genome shotgun (WGS) entry which is preliminary data.</text>
</comment>
<keyword evidence="1" id="KW-0732">Signal</keyword>
<dbReference type="AlphaFoldDB" id="A0A3N1PD76"/>
<keyword evidence="4" id="KW-1185">Reference proteome</keyword>
<reference evidence="3 4" key="1">
    <citation type="submission" date="2018-11" db="EMBL/GenBank/DDBJ databases">
        <title>Genomic Encyclopedia of Type Strains, Phase IV (KMG-IV): sequencing the most valuable type-strain genomes for metagenomic binning, comparative biology and taxonomic classification.</title>
        <authorList>
            <person name="Goeker M."/>
        </authorList>
    </citation>
    <scope>NUCLEOTIDE SEQUENCE [LARGE SCALE GENOMIC DNA]</scope>
    <source>
        <strain evidence="3 4">DSM 21945</strain>
    </source>
</reference>
<dbReference type="InterPro" id="IPR025388">
    <property type="entry name" value="Alginate_export_dom"/>
</dbReference>
<organism evidence="3 4">
    <name type="scientific">Gallaecimonas pentaromativorans</name>
    <dbReference type="NCBI Taxonomy" id="584787"/>
    <lineage>
        <taxon>Bacteria</taxon>
        <taxon>Pseudomonadati</taxon>
        <taxon>Pseudomonadota</taxon>
        <taxon>Gammaproteobacteria</taxon>
        <taxon>Enterobacterales</taxon>
        <taxon>Gallaecimonadaceae</taxon>
        <taxon>Gallaecimonas</taxon>
    </lineage>
</organism>
<protein>
    <submittedName>
        <fullName evidence="3">Alginate export protein</fullName>
    </submittedName>
</protein>
<name>A0A3N1PD76_9GAMM</name>
<gene>
    <name evidence="3" type="ORF">EDC28_10577</name>
</gene>
<evidence type="ECO:0000313" key="3">
    <source>
        <dbReference type="EMBL" id="ROQ25768.1"/>
    </source>
</evidence>